<evidence type="ECO:0000313" key="2">
    <source>
        <dbReference type="RefSeq" id="XP_018495012.1"/>
    </source>
</evidence>
<dbReference type="Proteomes" id="UP000694867">
    <property type="component" value="Unplaced"/>
</dbReference>
<dbReference type="RefSeq" id="XP_018495012.1">
    <property type="nucleotide sequence ID" value="XM_018639496.1"/>
</dbReference>
<reference evidence="2" key="1">
    <citation type="submission" date="2025-08" db="UniProtKB">
        <authorList>
            <consortium name="RefSeq"/>
        </authorList>
    </citation>
    <scope>IDENTIFICATION</scope>
</reference>
<gene>
    <name evidence="2" type="primary">LOC100901164</name>
</gene>
<organism evidence="1 2">
    <name type="scientific">Galendromus occidentalis</name>
    <name type="common">western predatory mite</name>
    <dbReference type="NCBI Taxonomy" id="34638"/>
    <lineage>
        <taxon>Eukaryota</taxon>
        <taxon>Metazoa</taxon>
        <taxon>Ecdysozoa</taxon>
        <taxon>Arthropoda</taxon>
        <taxon>Chelicerata</taxon>
        <taxon>Arachnida</taxon>
        <taxon>Acari</taxon>
        <taxon>Parasitiformes</taxon>
        <taxon>Mesostigmata</taxon>
        <taxon>Gamasina</taxon>
        <taxon>Phytoseioidea</taxon>
        <taxon>Phytoseiidae</taxon>
        <taxon>Typhlodrominae</taxon>
        <taxon>Galendromus</taxon>
    </lineage>
</organism>
<protein>
    <submittedName>
        <fullName evidence="2">Uncharacterized protein LOC100901164 isoform X2</fullName>
    </submittedName>
</protein>
<accession>A0AAJ7L617</accession>
<proteinExistence type="predicted"/>
<sequence>MRLRGAIKQVDFKSSMGVIIPSLNSLEYDEEVELPFYFESLSMPNSEKPYLVAGLQSPRVEVESTLSIFLQPSSGVIEQGAS</sequence>
<dbReference type="GeneID" id="100901164"/>
<name>A0AAJ7L617_9ACAR</name>
<dbReference type="AlphaFoldDB" id="A0AAJ7L617"/>
<keyword evidence="1" id="KW-1185">Reference proteome</keyword>
<evidence type="ECO:0000313" key="1">
    <source>
        <dbReference type="Proteomes" id="UP000694867"/>
    </source>
</evidence>